<dbReference type="EMBL" id="JANEYF010002409">
    <property type="protein sequence ID" value="KAJ8946932.1"/>
    <property type="molecule type" value="Genomic_DNA"/>
</dbReference>
<proteinExistence type="predicted"/>
<evidence type="ECO:0000313" key="2">
    <source>
        <dbReference type="Proteomes" id="UP001162156"/>
    </source>
</evidence>
<protein>
    <submittedName>
        <fullName evidence="1">Uncharacterized protein</fullName>
    </submittedName>
</protein>
<dbReference type="Proteomes" id="UP001162156">
    <property type="component" value="Unassembled WGS sequence"/>
</dbReference>
<name>A0AAV8Y653_9CUCU</name>
<reference evidence="1" key="1">
    <citation type="journal article" date="2023" name="Insect Mol. Biol.">
        <title>Genome sequencing provides insights into the evolution of gene families encoding plant cell wall-degrading enzymes in longhorned beetles.</title>
        <authorList>
            <person name="Shin N.R."/>
            <person name="Okamura Y."/>
            <person name="Kirsch R."/>
            <person name="Pauchet Y."/>
        </authorList>
    </citation>
    <scope>NUCLEOTIDE SEQUENCE</scope>
    <source>
        <strain evidence="1">RBIC_L_NR</strain>
    </source>
</reference>
<organism evidence="1 2">
    <name type="scientific">Rhamnusium bicolor</name>
    <dbReference type="NCBI Taxonomy" id="1586634"/>
    <lineage>
        <taxon>Eukaryota</taxon>
        <taxon>Metazoa</taxon>
        <taxon>Ecdysozoa</taxon>
        <taxon>Arthropoda</taxon>
        <taxon>Hexapoda</taxon>
        <taxon>Insecta</taxon>
        <taxon>Pterygota</taxon>
        <taxon>Neoptera</taxon>
        <taxon>Endopterygota</taxon>
        <taxon>Coleoptera</taxon>
        <taxon>Polyphaga</taxon>
        <taxon>Cucujiformia</taxon>
        <taxon>Chrysomeloidea</taxon>
        <taxon>Cerambycidae</taxon>
        <taxon>Lepturinae</taxon>
        <taxon>Rhagiini</taxon>
        <taxon>Rhamnusium</taxon>
    </lineage>
</organism>
<sequence>MFEYGLHVALNILHNCSSKKIIEVLSDNEIYLQPNQVKVLFDKDQTLFKFYLEHYKNTSGILYNEEIIFKYVALKNPNFLLNLVEEEKIKICSLGRRRSKKIINLVKSDIAKNIELYTSFFKM</sequence>
<accession>A0AAV8Y653</accession>
<keyword evidence="2" id="KW-1185">Reference proteome</keyword>
<comment type="caution">
    <text evidence="1">The sequence shown here is derived from an EMBL/GenBank/DDBJ whole genome shotgun (WGS) entry which is preliminary data.</text>
</comment>
<dbReference type="AlphaFoldDB" id="A0AAV8Y653"/>
<evidence type="ECO:0000313" key="1">
    <source>
        <dbReference type="EMBL" id="KAJ8946932.1"/>
    </source>
</evidence>
<gene>
    <name evidence="1" type="ORF">NQ314_008731</name>
</gene>